<dbReference type="PANTHER" id="PTHR33573:SF50">
    <property type="entry name" value="CASP-LIKE PROTEIN 4A3"/>
    <property type="match status" value="1"/>
</dbReference>
<comment type="subcellular location">
    <subcellularLocation>
        <location evidence="1 8">Cell membrane</location>
        <topology evidence="1 8">Multi-pass membrane protein</topology>
    </subcellularLocation>
</comment>
<dbReference type="Proteomes" id="UP000054558">
    <property type="component" value="Unassembled WGS sequence"/>
</dbReference>
<keyword evidence="6 8" id="KW-1133">Transmembrane helix</keyword>
<evidence type="ECO:0000256" key="4">
    <source>
        <dbReference type="ARBA" id="ARBA00022475"/>
    </source>
</evidence>
<reference evidence="10 11" key="1">
    <citation type="journal article" date="2014" name="Nat. Commun.">
        <title>Klebsormidium flaccidum genome reveals primary factors for plant terrestrial adaptation.</title>
        <authorList>
            <person name="Hori K."/>
            <person name="Maruyama F."/>
            <person name="Fujisawa T."/>
            <person name="Togashi T."/>
            <person name="Yamamoto N."/>
            <person name="Seo M."/>
            <person name="Sato S."/>
            <person name="Yamada T."/>
            <person name="Mori H."/>
            <person name="Tajima N."/>
            <person name="Moriyama T."/>
            <person name="Ikeuchi M."/>
            <person name="Watanabe M."/>
            <person name="Wada H."/>
            <person name="Kobayashi K."/>
            <person name="Saito M."/>
            <person name="Masuda T."/>
            <person name="Sasaki-Sekimoto Y."/>
            <person name="Mashiguchi K."/>
            <person name="Awai K."/>
            <person name="Shimojima M."/>
            <person name="Masuda S."/>
            <person name="Iwai M."/>
            <person name="Nobusawa T."/>
            <person name="Narise T."/>
            <person name="Kondo S."/>
            <person name="Saito H."/>
            <person name="Sato R."/>
            <person name="Murakawa M."/>
            <person name="Ihara Y."/>
            <person name="Oshima-Yamada Y."/>
            <person name="Ohtaka K."/>
            <person name="Satoh M."/>
            <person name="Sonobe K."/>
            <person name="Ishii M."/>
            <person name="Ohtani R."/>
            <person name="Kanamori-Sato M."/>
            <person name="Honoki R."/>
            <person name="Miyazaki D."/>
            <person name="Mochizuki H."/>
            <person name="Umetsu J."/>
            <person name="Higashi K."/>
            <person name="Shibata D."/>
            <person name="Kamiya Y."/>
            <person name="Sato N."/>
            <person name="Nakamura Y."/>
            <person name="Tabata S."/>
            <person name="Ida S."/>
            <person name="Kurokawa K."/>
            <person name="Ohta H."/>
        </authorList>
    </citation>
    <scope>NUCLEOTIDE SEQUENCE [LARGE SCALE GENOMIC DNA]</scope>
    <source>
        <strain evidence="10 11">NIES-2285</strain>
    </source>
</reference>
<dbReference type="EMBL" id="DF237049">
    <property type="protein sequence ID" value="GAQ82106.1"/>
    <property type="molecule type" value="Genomic_DNA"/>
</dbReference>
<protein>
    <recommendedName>
        <fullName evidence="8">CASP-like protein</fullName>
    </recommendedName>
</protein>
<evidence type="ECO:0000256" key="8">
    <source>
        <dbReference type="RuleBase" id="RU361233"/>
    </source>
</evidence>
<accession>A0A1Y1I006</accession>
<dbReference type="Pfam" id="PF04535">
    <property type="entry name" value="CASP_dom"/>
    <property type="match status" value="1"/>
</dbReference>
<comment type="similarity">
    <text evidence="2 8">Belongs to the Casparian strip membrane proteins (CASP) family.</text>
</comment>
<keyword evidence="11" id="KW-1185">Reference proteome</keyword>
<comment type="subunit">
    <text evidence="3 8">Homodimer and heterodimers.</text>
</comment>
<dbReference type="InterPro" id="IPR006702">
    <property type="entry name" value="CASP_dom"/>
</dbReference>
<feature type="transmembrane region" description="Helical" evidence="8">
    <location>
        <begin position="53"/>
        <end position="76"/>
    </location>
</feature>
<evidence type="ECO:0000256" key="6">
    <source>
        <dbReference type="ARBA" id="ARBA00022989"/>
    </source>
</evidence>
<keyword evidence="7 8" id="KW-0472">Membrane</keyword>
<keyword evidence="5 8" id="KW-0812">Transmembrane</keyword>
<feature type="transmembrane region" description="Helical" evidence="8">
    <location>
        <begin position="146"/>
        <end position="167"/>
    </location>
</feature>
<dbReference type="AlphaFoldDB" id="A0A1Y1I006"/>
<organism evidence="10 11">
    <name type="scientific">Klebsormidium nitens</name>
    <name type="common">Green alga</name>
    <name type="synonym">Ulothrix nitens</name>
    <dbReference type="NCBI Taxonomy" id="105231"/>
    <lineage>
        <taxon>Eukaryota</taxon>
        <taxon>Viridiplantae</taxon>
        <taxon>Streptophyta</taxon>
        <taxon>Klebsormidiophyceae</taxon>
        <taxon>Klebsormidiales</taxon>
        <taxon>Klebsormidiaceae</taxon>
        <taxon>Klebsormidium</taxon>
    </lineage>
</organism>
<evidence type="ECO:0000256" key="2">
    <source>
        <dbReference type="ARBA" id="ARBA00007651"/>
    </source>
</evidence>
<evidence type="ECO:0000256" key="3">
    <source>
        <dbReference type="ARBA" id="ARBA00011489"/>
    </source>
</evidence>
<proteinExistence type="inferred from homology"/>
<feature type="domain" description="Casparian strip membrane protein" evidence="9">
    <location>
        <begin position="16"/>
        <end position="157"/>
    </location>
</feature>
<name>A0A1Y1I006_KLENI</name>
<evidence type="ECO:0000256" key="1">
    <source>
        <dbReference type="ARBA" id="ARBA00004651"/>
    </source>
</evidence>
<evidence type="ECO:0000256" key="5">
    <source>
        <dbReference type="ARBA" id="ARBA00022692"/>
    </source>
</evidence>
<dbReference type="OrthoDB" id="2020462at2759"/>
<sequence>MADDERRPRRRKVTAWNIFSPLLRFFQLATLICSFSVLVRSSTNGINWRQYQGFKFLLSGTVIAAFWALCMLIYDLFRLCLGRGLPGLGALALVVLGEWIALLMTYGAGCAGAGLTTFNDEGAFPFRQAACEGSTPFNSFCARTKASVALAFIAFFFFLPSVVWSSSKLAYKCAERRIIPEDKGKAVEMA</sequence>
<feature type="transmembrane region" description="Helical" evidence="8">
    <location>
        <begin position="88"/>
        <end position="108"/>
    </location>
</feature>
<evidence type="ECO:0000313" key="11">
    <source>
        <dbReference type="Proteomes" id="UP000054558"/>
    </source>
</evidence>
<keyword evidence="4 8" id="KW-1003">Cell membrane</keyword>
<gene>
    <name evidence="10" type="ORF">KFL_001000280</name>
</gene>
<dbReference type="PANTHER" id="PTHR33573">
    <property type="entry name" value="CASP-LIKE PROTEIN 4A4"/>
    <property type="match status" value="1"/>
</dbReference>
<evidence type="ECO:0000313" key="10">
    <source>
        <dbReference type="EMBL" id="GAQ82106.1"/>
    </source>
</evidence>
<dbReference type="OMA" id="AHNHCAQ"/>
<evidence type="ECO:0000259" key="9">
    <source>
        <dbReference type="Pfam" id="PF04535"/>
    </source>
</evidence>
<dbReference type="GO" id="GO:0005886">
    <property type="term" value="C:plasma membrane"/>
    <property type="evidence" value="ECO:0007669"/>
    <property type="project" value="UniProtKB-SubCell"/>
</dbReference>
<feature type="transmembrane region" description="Helical" evidence="8">
    <location>
        <begin position="21"/>
        <end position="41"/>
    </location>
</feature>
<evidence type="ECO:0000256" key="7">
    <source>
        <dbReference type="ARBA" id="ARBA00023136"/>
    </source>
</evidence>